<feature type="transmembrane region" description="Helical" evidence="1">
    <location>
        <begin position="28"/>
        <end position="47"/>
    </location>
</feature>
<dbReference type="Proteomes" id="UP000178723">
    <property type="component" value="Unassembled WGS sequence"/>
</dbReference>
<protein>
    <submittedName>
        <fullName evidence="2">Uncharacterized protein</fullName>
    </submittedName>
</protein>
<evidence type="ECO:0000256" key="1">
    <source>
        <dbReference type="SAM" id="Phobius"/>
    </source>
</evidence>
<keyword evidence="1" id="KW-0472">Membrane</keyword>
<keyword evidence="1" id="KW-0812">Transmembrane</keyword>
<feature type="transmembrane region" description="Helical" evidence="1">
    <location>
        <begin position="95"/>
        <end position="111"/>
    </location>
</feature>
<sequence length="274" mass="31119">MTLRLLPLLSSFGILIILGFTVRWPVLWLYWLGAAILLAVAAGFLLIHLERLKEPGLISSELQVWPRAWLDLLPTPILFSAVAIILILFLETITARQLLMIMAAALIGFYWENLRRHIEAEDRYPVHHLESASLLVHVAVVWLSAAGFFRILLDPTILPPFLAANAYVIATVIIILVVFLLDYRAIWLKRYTPENTWLFLVVESLLVGEFFWVLNFLPLSPDVKSFLSALQYYAVAALARAHFDGTLRLAIVRRYIYFILIAAAAVLVTAKWLV</sequence>
<dbReference type="STRING" id="1802407.A3I40_02860"/>
<proteinExistence type="predicted"/>
<feature type="transmembrane region" description="Helical" evidence="1">
    <location>
        <begin position="5"/>
        <end position="22"/>
    </location>
</feature>
<feature type="transmembrane region" description="Helical" evidence="1">
    <location>
        <begin position="164"/>
        <end position="183"/>
    </location>
</feature>
<feature type="transmembrane region" description="Helical" evidence="1">
    <location>
        <begin position="255"/>
        <end position="273"/>
    </location>
</feature>
<dbReference type="EMBL" id="MGEP01000039">
    <property type="protein sequence ID" value="OGL87136.1"/>
    <property type="molecule type" value="Genomic_DNA"/>
</dbReference>
<evidence type="ECO:0000313" key="2">
    <source>
        <dbReference type="EMBL" id="OGL87136.1"/>
    </source>
</evidence>
<accession>A0A1F7V9D6</accession>
<evidence type="ECO:0000313" key="3">
    <source>
        <dbReference type="Proteomes" id="UP000178723"/>
    </source>
</evidence>
<comment type="caution">
    <text evidence="2">The sequence shown here is derived from an EMBL/GenBank/DDBJ whole genome shotgun (WGS) entry which is preliminary data.</text>
</comment>
<feature type="transmembrane region" description="Helical" evidence="1">
    <location>
        <begin position="195"/>
        <end position="214"/>
    </location>
</feature>
<feature type="transmembrane region" description="Helical" evidence="1">
    <location>
        <begin position="68"/>
        <end position="89"/>
    </location>
</feature>
<organism evidence="2 3">
    <name type="scientific">Candidatus Uhrbacteria bacterium RIFCSPLOWO2_02_FULL_48_12</name>
    <dbReference type="NCBI Taxonomy" id="1802407"/>
    <lineage>
        <taxon>Bacteria</taxon>
        <taxon>Candidatus Uhriibacteriota</taxon>
    </lineage>
</organism>
<name>A0A1F7V9D6_9BACT</name>
<gene>
    <name evidence="2" type="ORF">A3I40_02860</name>
</gene>
<keyword evidence="1" id="KW-1133">Transmembrane helix</keyword>
<dbReference type="AlphaFoldDB" id="A0A1F7V9D6"/>
<feature type="transmembrane region" description="Helical" evidence="1">
    <location>
        <begin position="132"/>
        <end position="152"/>
    </location>
</feature>
<reference evidence="2 3" key="1">
    <citation type="journal article" date="2016" name="Nat. Commun.">
        <title>Thousands of microbial genomes shed light on interconnected biogeochemical processes in an aquifer system.</title>
        <authorList>
            <person name="Anantharaman K."/>
            <person name="Brown C.T."/>
            <person name="Hug L.A."/>
            <person name="Sharon I."/>
            <person name="Castelle C.J."/>
            <person name="Probst A.J."/>
            <person name="Thomas B.C."/>
            <person name="Singh A."/>
            <person name="Wilkins M.J."/>
            <person name="Karaoz U."/>
            <person name="Brodie E.L."/>
            <person name="Williams K.H."/>
            <person name="Hubbard S.S."/>
            <person name="Banfield J.F."/>
        </authorList>
    </citation>
    <scope>NUCLEOTIDE SEQUENCE [LARGE SCALE GENOMIC DNA]</scope>
</reference>